<reference evidence="10 11" key="1">
    <citation type="journal article" date="2011" name="Science">
        <title>The ecoresponsive genome of Daphnia pulex.</title>
        <authorList>
            <person name="Colbourne J.K."/>
            <person name="Pfrender M.E."/>
            <person name="Gilbert D."/>
            <person name="Thomas W.K."/>
            <person name="Tucker A."/>
            <person name="Oakley T.H."/>
            <person name="Tokishita S."/>
            <person name="Aerts A."/>
            <person name="Arnold G.J."/>
            <person name="Basu M.K."/>
            <person name="Bauer D.J."/>
            <person name="Caceres C.E."/>
            <person name="Carmel L."/>
            <person name="Casola C."/>
            <person name="Choi J.H."/>
            <person name="Detter J.C."/>
            <person name="Dong Q."/>
            <person name="Dusheyko S."/>
            <person name="Eads B.D."/>
            <person name="Frohlich T."/>
            <person name="Geiler-Samerotte K.A."/>
            <person name="Gerlach D."/>
            <person name="Hatcher P."/>
            <person name="Jogdeo S."/>
            <person name="Krijgsveld J."/>
            <person name="Kriventseva E.V."/>
            <person name="Kultz D."/>
            <person name="Laforsch C."/>
            <person name="Lindquist E."/>
            <person name="Lopez J."/>
            <person name="Manak J.R."/>
            <person name="Muller J."/>
            <person name="Pangilinan J."/>
            <person name="Patwardhan R.P."/>
            <person name="Pitluck S."/>
            <person name="Pritham E.J."/>
            <person name="Rechtsteiner A."/>
            <person name="Rho M."/>
            <person name="Rogozin I.B."/>
            <person name="Sakarya O."/>
            <person name="Salamov A."/>
            <person name="Schaack S."/>
            <person name="Shapiro H."/>
            <person name="Shiga Y."/>
            <person name="Skalitzky C."/>
            <person name="Smith Z."/>
            <person name="Souvorov A."/>
            <person name="Sung W."/>
            <person name="Tang Z."/>
            <person name="Tsuchiya D."/>
            <person name="Tu H."/>
            <person name="Vos H."/>
            <person name="Wang M."/>
            <person name="Wolf Y.I."/>
            <person name="Yamagata H."/>
            <person name="Yamada T."/>
            <person name="Ye Y."/>
            <person name="Shaw J.R."/>
            <person name="Andrews J."/>
            <person name="Crease T.J."/>
            <person name="Tang H."/>
            <person name="Lucas S.M."/>
            <person name="Robertson H.M."/>
            <person name="Bork P."/>
            <person name="Koonin E.V."/>
            <person name="Zdobnov E.M."/>
            <person name="Grigoriev I.V."/>
            <person name="Lynch M."/>
            <person name="Boore J.L."/>
        </authorList>
    </citation>
    <scope>NUCLEOTIDE SEQUENCE [LARGE SCALE GENOMIC DNA]</scope>
</reference>
<dbReference type="InParanoid" id="E9G1T0"/>
<protein>
    <recommendedName>
        <fullName evidence="9">T-box domain-containing protein</fullName>
    </recommendedName>
</protein>
<dbReference type="PhylomeDB" id="E9G1T0"/>
<evidence type="ECO:0000313" key="11">
    <source>
        <dbReference type="Proteomes" id="UP000000305"/>
    </source>
</evidence>
<dbReference type="PROSITE" id="PS01283">
    <property type="entry name" value="TBOX_1"/>
    <property type="match status" value="1"/>
</dbReference>
<evidence type="ECO:0000256" key="8">
    <source>
        <dbReference type="SAM" id="MobiDB-lite"/>
    </source>
</evidence>
<dbReference type="GO" id="GO:0001707">
    <property type="term" value="P:mesoderm formation"/>
    <property type="evidence" value="ECO:0000318"/>
    <property type="project" value="GO_Central"/>
</dbReference>
<dbReference type="InterPro" id="IPR001699">
    <property type="entry name" value="TF_T-box"/>
</dbReference>
<dbReference type="PROSITE" id="PS50252">
    <property type="entry name" value="TBOX_3"/>
    <property type="match status" value="1"/>
</dbReference>
<dbReference type="FunFam" id="2.60.40.820:FF:000002">
    <property type="entry name" value="T-box transcription factor Brachyury"/>
    <property type="match status" value="1"/>
</dbReference>
<proteinExistence type="predicted"/>
<evidence type="ECO:0000256" key="2">
    <source>
        <dbReference type="ARBA" id="ARBA00022473"/>
    </source>
</evidence>
<dbReference type="OMA" id="THRHLAI"/>
<feature type="domain" description="T-box" evidence="9">
    <location>
        <begin position="25"/>
        <end position="199"/>
    </location>
</feature>
<dbReference type="GO" id="GO:0045893">
    <property type="term" value="P:positive regulation of DNA-templated transcription"/>
    <property type="evidence" value="ECO:0007669"/>
    <property type="project" value="InterPro"/>
</dbReference>
<dbReference type="GO" id="GO:0000785">
    <property type="term" value="C:chromatin"/>
    <property type="evidence" value="ECO:0000318"/>
    <property type="project" value="GO_Central"/>
</dbReference>
<name>E9G1T0_DAPPU</name>
<evidence type="ECO:0000256" key="7">
    <source>
        <dbReference type="PROSITE-ProRule" id="PRU00201"/>
    </source>
</evidence>
<dbReference type="InterPro" id="IPR036960">
    <property type="entry name" value="T-box_sf"/>
</dbReference>
<dbReference type="STRING" id="6669.E9G1T0"/>
<evidence type="ECO:0000256" key="1">
    <source>
        <dbReference type="ARBA" id="ARBA00004123"/>
    </source>
</evidence>
<dbReference type="SMART" id="SM00425">
    <property type="entry name" value="TBOX"/>
    <property type="match status" value="1"/>
</dbReference>
<dbReference type="eggNOG" id="KOG3585">
    <property type="taxonomic scope" value="Eukaryota"/>
</dbReference>
<dbReference type="InterPro" id="IPR046360">
    <property type="entry name" value="T-box_DNA-bd"/>
</dbReference>
<dbReference type="InterPro" id="IPR002070">
    <property type="entry name" value="TF_Brachyury"/>
</dbReference>
<keyword evidence="3" id="KW-0805">Transcription regulation</keyword>
<dbReference type="HOGENOM" id="CLU_014430_3_1_1"/>
<feature type="region of interest" description="Disordered" evidence="8">
    <location>
        <begin position="199"/>
        <end position="227"/>
    </location>
</feature>
<dbReference type="InterPro" id="IPR008967">
    <property type="entry name" value="p53-like_TF_DNA-bd_sf"/>
</dbReference>
<keyword evidence="5" id="KW-0804">Transcription</keyword>
<dbReference type="Gene3D" id="2.60.40.820">
    <property type="entry name" value="Transcription factor, T-box"/>
    <property type="match status" value="1"/>
</dbReference>
<evidence type="ECO:0000259" key="9">
    <source>
        <dbReference type="PROSITE" id="PS50252"/>
    </source>
</evidence>
<evidence type="ECO:0000313" key="10">
    <source>
        <dbReference type="EMBL" id="EFX86761.1"/>
    </source>
</evidence>
<dbReference type="GO" id="GO:0005634">
    <property type="term" value="C:nucleus"/>
    <property type="evidence" value="ECO:0000318"/>
    <property type="project" value="GO_Central"/>
</dbReference>
<dbReference type="Proteomes" id="UP000000305">
    <property type="component" value="Unassembled WGS sequence"/>
</dbReference>
<sequence length="261" mass="29439">MVGHGRYIKNDPGNAGIDRECRVSLEERDLWSKFQELTNEMIVTKNGRRMFPVVKVSVGGLDPKAMYSILLEFLQIDVEGRCRYVEGRWIPSGKAERPPSNAIYVHNESPNFGAHWMKEPVNFSKLKLSNKKSEPGMIMLNSLHKYEARVHIVRVGTDERRILTYTFPETQFIAVTAYQNPEVTALKIKHNPFAKAFLDSKERSGGGGGGHGGQHGDSSDGGGVHPHSMVHHQYSQCKFLLCLCQFKKKKEKGKNNNNNNN</sequence>
<dbReference type="PANTHER" id="PTHR11267:SF106">
    <property type="entry name" value="T-RELATED PROTEIN"/>
    <property type="match status" value="1"/>
</dbReference>
<dbReference type="GO" id="GO:0000981">
    <property type="term" value="F:DNA-binding transcription factor activity, RNA polymerase II-specific"/>
    <property type="evidence" value="ECO:0000318"/>
    <property type="project" value="GO_Central"/>
</dbReference>
<evidence type="ECO:0000256" key="6">
    <source>
        <dbReference type="ARBA" id="ARBA00023242"/>
    </source>
</evidence>
<dbReference type="GO" id="GO:0003007">
    <property type="term" value="P:heart morphogenesis"/>
    <property type="evidence" value="ECO:0000318"/>
    <property type="project" value="GO_Central"/>
</dbReference>
<feature type="compositionally biased region" description="Gly residues" evidence="8">
    <location>
        <begin position="205"/>
        <end position="224"/>
    </location>
</feature>
<dbReference type="OrthoDB" id="7442607at2759"/>
<dbReference type="GO" id="GO:0006357">
    <property type="term" value="P:regulation of transcription by RNA polymerase II"/>
    <property type="evidence" value="ECO:0000318"/>
    <property type="project" value="GO_Central"/>
</dbReference>
<gene>
    <name evidence="10" type="ORF">DAPPUDRAFT_44582</name>
</gene>
<dbReference type="GO" id="GO:0000978">
    <property type="term" value="F:RNA polymerase II cis-regulatory region sequence-specific DNA binding"/>
    <property type="evidence" value="ECO:0000318"/>
    <property type="project" value="GO_Central"/>
</dbReference>
<keyword evidence="11" id="KW-1185">Reference proteome</keyword>
<evidence type="ECO:0000256" key="4">
    <source>
        <dbReference type="ARBA" id="ARBA00023125"/>
    </source>
</evidence>
<keyword evidence="4 7" id="KW-0238">DNA-binding</keyword>
<dbReference type="PANTHER" id="PTHR11267">
    <property type="entry name" value="T-BOX PROTEIN-RELATED"/>
    <property type="match status" value="1"/>
</dbReference>
<organism evidence="10 11">
    <name type="scientific">Daphnia pulex</name>
    <name type="common">Water flea</name>
    <dbReference type="NCBI Taxonomy" id="6669"/>
    <lineage>
        <taxon>Eukaryota</taxon>
        <taxon>Metazoa</taxon>
        <taxon>Ecdysozoa</taxon>
        <taxon>Arthropoda</taxon>
        <taxon>Crustacea</taxon>
        <taxon>Branchiopoda</taxon>
        <taxon>Diplostraca</taxon>
        <taxon>Cladocera</taxon>
        <taxon>Anomopoda</taxon>
        <taxon>Daphniidae</taxon>
        <taxon>Daphnia</taxon>
    </lineage>
</organism>
<accession>E9G1T0</accession>
<keyword evidence="6 7" id="KW-0539">Nucleus</keyword>
<dbReference type="AlphaFoldDB" id="E9G1T0"/>
<comment type="subcellular location">
    <subcellularLocation>
        <location evidence="1 7">Nucleus</location>
    </subcellularLocation>
</comment>
<keyword evidence="2" id="KW-0217">Developmental protein</keyword>
<evidence type="ECO:0000256" key="5">
    <source>
        <dbReference type="ARBA" id="ARBA00023163"/>
    </source>
</evidence>
<dbReference type="CDD" id="cd20192">
    <property type="entry name" value="T-box_TBXT_TBX19-like"/>
    <property type="match status" value="1"/>
</dbReference>
<dbReference type="SUPFAM" id="SSF49417">
    <property type="entry name" value="p53-like transcription factors"/>
    <property type="match status" value="1"/>
</dbReference>
<dbReference type="GO" id="GO:0001708">
    <property type="term" value="P:cell fate specification"/>
    <property type="evidence" value="ECO:0000318"/>
    <property type="project" value="GO_Central"/>
</dbReference>
<dbReference type="InterPro" id="IPR018186">
    <property type="entry name" value="TF_T-box_CS"/>
</dbReference>
<comment type="caution">
    <text evidence="7">Lacks conserved residue(s) required for the propagation of feature annotation.</text>
</comment>
<dbReference type="PRINTS" id="PR00937">
    <property type="entry name" value="TBOX"/>
</dbReference>
<dbReference type="KEGG" id="dpx:DAPPUDRAFT_44582"/>
<dbReference type="Pfam" id="PF00907">
    <property type="entry name" value="T-box"/>
    <property type="match status" value="1"/>
</dbReference>
<dbReference type="EMBL" id="GL732529">
    <property type="protein sequence ID" value="EFX86761.1"/>
    <property type="molecule type" value="Genomic_DNA"/>
</dbReference>
<evidence type="ECO:0000256" key="3">
    <source>
        <dbReference type="ARBA" id="ARBA00023015"/>
    </source>
</evidence>
<dbReference type="PRINTS" id="PR00938">
    <property type="entry name" value="BRACHYURY"/>
</dbReference>